<dbReference type="PANTHER" id="PTHR11439:SF483">
    <property type="entry name" value="PEPTIDE SYNTHASE GLIP-LIKE, PUTATIVE (AFU_ORTHOLOGUE AFUA_3G12920)-RELATED"/>
    <property type="match status" value="1"/>
</dbReference>
<dbReference type="EMBL" id="FUEG01000009">
    <property type="protein sequence ID" value="SJL08339.1"/>
    <property type="molecule type" value="Genomic_DNA"/>
</dbReference>
<evidence type="ECO:0000259" key="1">
    <source>
        <dbReference type="Pfam" id="PF07727"/>
    </source>
</evidence>
<reference evidence="3" key="1">
    <citation type="journal article" date="2017" name="Nat. Ecol. Evol.">
        <title>Genome expansion and lineage-specific genetic innovations in the forest pathogenic fungi Armillaria.</title>
        <authorList>
            <person name="Sipos G."/>
            <person name="Prasanna A.N."/>
            <person name="Walter M.C."/>
            <person name="O'Connor E."/>
            <person name="Balint B."/>
            <person name="Krizsan K."/>
            <person name="Kiss B."/>
            <person name="Hess J."/>
            <person name="Varga T."/>
            <person name="Slot J."/>
            <person name="Riley R."/>
            <person name="Boka B."/>
            <person name="Rigling D."/>
            <person name="Barry K."/>
            <person name="Lee J."/>
            <person name="Mihaltcheva S."/>
            <person name="LaButti K."/>
            <person name="Lipzen A."/>
            <person name="Waldron R."/>
            <person name="Moloney N.M."/>
            <person name="Sperisen C."/>
            <person name="Kredics L."/>
            <person name="Vagvoelgyi C."/>
            <person name="Patrignani A."/>
            <person name="Fitzpatrick D."/>
            <person name="Nagy I."/>
            <person name="Doyle S."/>
            <person name="Anderson J.B."/>
            <person name="Grigoriev I.V."/>
            <person name="Gueldener U."/>
            <person name="Muensterkoetter M."/>
            <person name="Nagy L.G."/>
        </authorList>
    </citation>
    <scope>NUCLEOTIDE SEQUENCE [LARGE SCALE GENOMIC DNA]</scope>
    <source>
        <strain evidence="3">C18/9</strain>
    </source>
</reference>
<dbReference type="SUPFAM" id="SSF56672">
    <property type="entry name" value="DNA/RNA polymerases"/>
    <property type="match status" value="1"/>
</dbReference>
<proteinExistence type="predicted"/>
<organism evidence="2 3">
    <name type="scientific">Armillaria ostoyae</name>
    <name type="common">Armillaria root rot fungus</name>
    <dbReference type="NCBI Taxonomy" id="47428"/>
    <lineage>
        <taxon>Eukaryota</taxon>
        <taxon>Fungi</taxon>
        <taxon>Dikarya</taxon>
        <taxon>Basidiomycota</taxon>
        <taxon>Agaricomycotina</taxon>
        <taxon>Agaricomycetes</taxon>
        <taxon>Agaricomycetidae</taxon>
        <taxon>Agaricales</taxon>
        <taxon>Marasmiineae</taxon>
        <taxon>Physalacriaceae</taxon>
        <taxon>Armillaria</taxon>
    </lineage>
</organism>
<dbReference type="OMA" id="FEMIDIG"/>
<sequence length="297" mass="33337">MTSIHVILAYATQQDLDLFMFDVKTAFLNAELKQEIYIHQIPGYPNDDPSMVNRLLHALYGLKQSSHEWYNLLCAILLSLGLQCCDVDKAVFFGHWTVPPYSSIPMPSDSSPLLIIIPVYVNDRLTATNLTLLYHWLIMEINKHFEVKDLGPASMYLGIHIKCDRENQKIFLSQCPFITDLLTQYDMTKAAPSKVPLHSKLHDLSDPPPNTLPDIKDSDLIPTYQSLVRSLIYLAVCSRPDIAYTAMALGVFSSKPTHTHLLAAKGVLCYLAGTMNFALIYGGALPNDPMYHEHAVS</sequence>
<name>A0A284RHU3_ARMOS</name>
<dbReference type="InterPro" id="IPR043502">
    <property type="entry name" value="DNA/RNA_pol_sf"/>
</dbReference>
<evidence type="ECO:0000313" key="3">
    <source>
        <dbReference type="Proteomes" id="UP000219338"/>
    </source>
</evidence>
<dbReference type="OrthoDB" id="3055696at2759"/>
<keyword evidence="3" id="KW-1185">Reference proteome</keyword>
<dbReference type="Pfam" id="PF07727">
    <property type="entry name" value="RVT_2"/>
    <property type="match status" value="1"/>
</dbReference>
<dbReference type="InterPro" id="IPR013103">
    <property type="entry name" value="RVT_2"/>
</dbReference>
<dbReference type="STRING" id="47428.A0A284RHU3"/>
<gene>
    <name evidence="2" type="ORF">ARMOST_11702</name>
</gene>
<accession>A0A284RHU3</accession>
<protein>
    <recommendedName>
        <fullName evidence="1">Reverse transcriptase Ty1/copia-type domain-containing protein</fullName>
    </recommendedName>
</protein>
<evidence type="ECO:0000313" key="2">
    <source>
        <dbReference type="EMBL" id="SJL08339.1"/>
    </source>
</evidence>
<feature type="domain" description="Reverse transcriptase Ty1/copia-type" evidence="1">
    <location>
        <begin position="2"/>
        <end position="197"/>
    </location>
</feature>
<dbReference type="PANTHER" id="PTHR11439">
    <property type="entry name" value="GAG-POL-RELATED RETROTRANSPOSON"/>
    <property type="match status" value="1"/>
</dbReference>
<dbReference type="AlphaFoldDB" id="A0A284RHU3"/>
<dbReference type="Proteomes" id="UP000219338">
    <property type="component" value="Unassembled WGS sequence"/>
</dbReference>